<evidence type="ECO:0000313" key="3">
    <source>
        <dbReference type="Proteomes" id="UP001162131"/>
    </source>
</evidence>
<name>A0AAU9JZC1_9CILI</name>
<feature type="region of interest" description="Disordered" evidence="1">
    <location>
        <begin position="162"/>
        <end position="181"/>
    </location>
</feature>
<sequence length="514" mass="58693">MRTNLTEDDLELRLPLVRNIDHIYDIVDEENAFSATAKGGFQFDQSLPPYSCSCSVCFLQSRGKIKTAPQFSIEDSDLMVYGLQKSFIWLAEKLGEASLDKGIRINIPETAAFKQGKPAFILSPSRDKTLKFIKSADKLKVQEMIKNFANVVKFRKRETVGGGGGVGRRQRTIISSKPNPSDHRNEIMCARYFIGDKDNFSQNLHPRDEEGPIKVMDENEIFQIIYENPGVNYWKHISYLQTALKCRNGIGESVLFTYYSHKKEDIHAIGELKNAGVTENPELEDRLQNENQTEYCKLICQRIAYFLAVHTHFELLKMQAEFVSDENGKMWLIFANKIFVREIQMDNEAAPLVFKKVKIISEERKQNLESKLKISSVEKSVCANRLSSRMKEYYENLKEKNGINVLFEPTPSVGTLSEDFFKLRPLMRCAVISPKNDPYRKKKKRALKLAIDTQFDGSLSSPNTLSQKRFGWSLTPKIQAEDILSKALSSRSKMSSTGMSRFFTSASTNRLDTN</sequence>
<proteinExistence type="predicted"/>
<dbReference type="AlphaFoldDB" id="A0AAU9JZC1"/>
<reference evidence="2" key="1">
    <citation type="submission" date="2021-09" db="EMBL/GenBank/DDBJ databases">
        <authorList>
            <consortium name="AG Swart"/>
            <person name="Singh M."/>
            <person name="Singh A."/>
            <person name="Seah K."/>
            <person name="Emmerich C."/>
        </authorList>
    </citation>
    <scope>NUCLEOTIDE SEQUENCE</scope>
    <source>
        <strain evidence="2">ATCC30299</strain>
    </source>
</reference>
<evidence type="ECO:0000256" key="1">
    <source>
        <dbReference type="SAM" id="MobiDB-lite"/>
    </source>
</evidence>
<keyword evidence="3" id="KW-1185">Reference proteome</keyword>
<gene>
    <name evidence="2" type="ORF">BSTOLATCC_MIC50053</name>
</gene>
<dbReference type="EMBL" id="CAJZBQ010000050">
    <property type="protein sequence ID" value="CAG9329937.1"/>
    <property type="molecule type" value="Genomic_DNA"/>
</dbReference>
<evidence type="ECO:0000313" key="2">
    <source>
        <dbReference type="EMBL" id="CAG9329937.1"/>
    </source>
</evidence>
<accession>A0AAU9JZC1</accession>
<comment type="caution">
    <text evidence="2">The sequence shown here is derived from an EMBL/GenBank/DDBJ whole genome shotgun (WGS) entry which is preliminary data.</text>
</comment>
<dbReference type="Proteomes" id="UP001162131">
    <property type="component" value="Unassembled WGS sequence"/>
</dbReference>
<protein>
    <submittedName>
        <fullName evidence="2">Uncharacterized protein</fullName>
    </submittedName>
</protein>
<organism evidence="2 3">
    <name type="scientific">Blepharisma stoltei</name>
    <dbReference type="NCBI Taxonomy" id="1481888"/>
    <lineage>
        <taxon>Eukaryota</taxon>
        <taxon>Sar</taxon>
        <taxon>Alveolata</taxon>
        <taxon>Ciliophora</taxon>
        <taxon>Postciliodesmatophora</taxon>
        <taxon>Heterotrichea</taxon>
        <taxon>Heterotrichida</taxon>
        <taxon>Blepharismidae</taxon>
        <taxon>Blepharisma</taxon>
    </lineage>
</organism>